<evidence type="ECO:0000256" key="2">
    <source>
        <dbReference type="SAM" id="MobiDB-lite"/>
    </source>
</evidence>
<dbReference type="Gene3D" id="1.25.10.10">
    <property type="entry name" value="Leucine-rich Repeat Variant"/>
    <property type="match status" value="1"/>
</dbReference>
<dbReference type="InterPro" id="IPR011989">
    <property type="entry name" value="ARM-like"/>
</dbReference>
<protein>
    <submittedName>
        <fullName evidence="3">Uncharacterized protein</fullName>
    </submittedName>
</protein>
<name>A0A8T2RAS7_CERRI</name>
<feature type="compositionally biased region" description="Basic and acidic residues" evidence="2">
    <location>
        <begin position="32"/>
        <end position="45"/>
    </location>
</feature>
<dbReference type="OMA" id="CVEEREP"/>
<accession>A0A8T2RAS7</accession>
<organism evidence="3 4">
    <name type="scientific">Ceratopteris richardii</name>
    <name type="common">Triangle waterfern</name>
    <dbReference type="NCBI Taxonomy" id="49495"/>
    <lineage>
        <taxon>Eukaryota</taxon>
        <taxon>Viridiplantae</taxon>
        <taxon>Streptophyta</taxon>
        <taxon>Embryophyta</taxon>
        <taxon>Tracheophyta</taxon>
        <taxon>Polypodiopsida</taxon>
        <taxon>Polypodiidae</taxon>
        <taxon>Polypodiales</taxon>
        <taxon>Pteridineae</taxon>
        <taxon>Pteridaceae</taxon>
        <taxon>Parkerioideae</taxon>
        <taxon>Ceratopteris</taxon>
    </lineage>
</organism>
<reference evidence="3" key="1">
    <citation type="submission" date="2021-08" db="EMBL/GenBank/DDBJ databases">
        <title>WGS assembly of Ceratopteris richardii.</title>
        <authorList>
            <person name="Marchant D.B."/>
            <person name="Chen G."/>
            <person name="Jenkins J."/>
            <person name="Shu S."/>
            <person name="Leebens-Mack J."/>
            <person name="Grimwood J."/>
            <person name="Schmutz J."/>
            <person name="Soltis P."/>
            <person name="Soltis D."/>
            <person name="Chen Z.-H."/>
        </authorList>
    </citation>
    <scope>NUCLEOTIDE SEQUENCE</scope>
    <source>
        <strain evidence="3">Whitten #5841</strain>
        <tissue evidence="3">Leaf</tissue>
    </source>
</reference>
<keyword evidence="4" id="KW-1185">Reference proteome</keyword>
<evidence type="ECO:0000313" key="4">
    <source>
        <dbReference type="Proteomes" id="UP000825935"/>
    </source>
</evidence>
<dbReference type="SUPFAM" id="SSF48371">
    <property type="entry name" value="ARM repeat"/>
    <property type="match status" value="1"/>
</dbReference>
<feature type="region of interest" description="Disordered" evidence="2">
    <location>
        <begin position="1"/>
        <end position="47"/>
    </location>
</feature>
<dbReference type="Proteomes" id="UP000825935">
    <property type="component" value="Chromosome 28"/>
</dbReference>
<dbReference type="AlphaFoldDB" id="A0A8T2RAS7"/>
<keyword evidence="1" id="KW-0175">Coiled coil</keyword>
<dbReference type="PANTHER" id="PTHR35834:SF2">
    <property type="entry name" value="ATAXIN-10 DOMAIN-CONTAINING PROTEIN"/>
    <property type="match status" value="1"/>
</dbReference>
<dbReference type="OrthoDB" id="779821at2759"/>
<dbReference type="InterPro" id="IPR016024">
    <property type="entry name" value="ARM-type_fold"/>
</dbReference>
<proteinExistence type="predicted"/>
<sequence length="548" mass="60721">MGLLQSEGSMNVPDTAMTAQDSTPDVLEVPEDNTRRKNEETDGKPDIAGNVALEDALLDGHERPDGLLNVSDCSDDWKHVRRVHSDLSGVVNLGDLSDALMNNAHSSQRGVGKTGIWDAKFKLWQSMVGKTNSTSTSHKNVYSLASGSDVSKAVLDLVDAAQNLQKNPANIAIVNNLIDKLKDLLLLERQTYALMRQNSGSRKKIESMFNLIQFLESQVRRLENAVQRQGLSYYLASISSKIRGNEVGRIGRSMETELQSWLDQECVREVADIAIKGSDEEEAVRIITSFEKIVQKGYNPLIQDTILSVGLVEKIVGLLVPGAAPWKVTEAAALALSALLDFNKNIFVSLVLMAKMVENVLQLMDLESDDHVLTLISVMKNMLLVGETIVADEIYAKDGIPKIVELLDHDVQDLQLEAVECIFMLVYYGRVEVVNELFQLDVIKKLALLQQKNAEKRHLPASVMCEMTPAAGASYHLVLTKLQEDIDGTGLHPFADAVSKFILHLSVGTGLRRREKRALKQEFLRQIREVLEDDTEVADITAEVLWAP</sequence>
<gene>
    <name evidence="3" type="ORF">KP509_28G006100</name>
</gene>
<evidence type="ECO:0000256" key="1">
    <source>
        <dbReference type="SAM" id="Coils"/>
    </source>
</evidence>
<comment type="caution">
    <text evidence="3">The sequence shown here is derived from an EMBL/GenBank/DDBJ whole genome shotgun (WGS) entry which is preliminary data.</text>
</comment>
<dbReference type="EMBL" id="CM035433">
    <property type="protein sequence ID" value="KAH7292973.1"/>
    <property type="molecule type" value="Genomic_DNA"/>
</dbReference>
<evidence type="ECO:0000313" key="3">
    <source>
        <dbReference type="EMBL" id="KAH7292977.1"/>
    </source>
</evidence>
<dbReference type="PANTHER" id="PTHR35834">
    <property type="entry name" value="ARMADILLO-TYPE FOLD PROTEIN-RELATED"/>
    <property type="match status" value="1"/>
</dbReference>
<feature type="coiled-coil region" evidence="1">
    <location>
        <begin position="205"/>
        <end position="232"/>
    </location>
</feature>
<dbReference type="EMBL" id="CM035433">
    <property type="protein sequence ID" value="KAH7292977.1"/>
    <property type="molecule type" value="Genomic_DNA"/>
</dbReference>